<evidence type="ECO:0000256" key="2">
    <source>
        <dbReference type="ARBA" id="ARBA00023002"/>
    </source>
</evidence>
<evidence type="ECO:0000259" key="7">
    <source>
        <dbReference type="SMART" id="SM00822"/>
    </source>
</evidence>
<keyword evidence="1" id="KW-0521">NADP</keyword>
<comment type="catalytic activity">
    <reaction evidence="5">
        <text>a (2E,4Z)-dienoyl-CoA + NADPH + H(+) = a 4,5-saturated-(3E)-enoyl-CoA + NADP(+)</text>
        <dbReference type="Rhea" id="RHEA:61892"/>
        <dbReference type="ChEBI" id="CHEBI:15378"/>
        <dbReference type="ChEBI" id="CHEBI:57783"/>
        <dbReference type="ChEBI" id="CHEBI:58349"/>
        <dbReference type="ChEBI" id="CHEBI:85099"/>
        <dbReference type="ChEBI" id="CHEBI:85493"/>
        <dbReference type="EC" id="1.3.1.124"/>
    </reaction>
</comment>
<dbReference type="SUPFAM" id="SSF51735">
    <property type="entry name" value="NAD(P)-binding Rossmann-fold domains"/>
    <property type="match status" value="1"/>
</dbReference>
<comment type="caution">
    <text evidence="8">The sequence shown here is derived from an EMBL/GenBank/DDBJ whole genome shotgun (WGS) entry which is preliminary data.</text>
</comment>
<dbReference type="PRINTS" id="PR00080">
    <property type="entry name" value="SDRFAMILY"/>
</dbReference>
<dbReference type="AlphaFoldDB" id="I0YKX5"/>
<dbReference type="GeneID" id="17036974"/>
<dbReference type="EMBL" id="AGSI01000020">
    <property type="protein sequence ID" value="EIE19044.1"/>
    <property type="molecule type" value="Genomic_DNA"/>
</dbReference>
<keyword evidence="2" id="KW-0560">Oxidoreductase</keyword>
<evidence type="ECO:0000256" key="1">
    <source>
        <dbReference type="ARBA" id="ARBA00022857"/>
    </source>
</evidence>
<gene>
    <name evidence="8" type="ORF">COCSUDRAFT_19871</name>
</gene>
<dbReference type="SMART" id="SM00822">
    <property type="entry name" value="PKS_KR"/>
    <property type="match status" value="1"/>
</dbReference>
<feature type="domain" description="Ketoreductase" evidence="7">
    <location>
        <begin position="19"/>
        <end position="158"/>
    </location>
</feature>
<dbReference type="GO" id="GO:0009062">
    <property type="term" value="P:fatty acid catabolic process"/>
    <property type="evidence" value="ECO:0007669"/>
    <property type="project" value="InterPro"/>
</dbReference>
<keyword evidence="9" id="KW-1185">Reference proteome</keyword>
<name>I0YKX5_COCSC</name>
<evidence type="ECO:0000256" key="5">
    <source>
        <dbReference type="ARBA" id="ARBA00048340"/>
    </source>
</evidence>
<evidence type="ECO:0000256" key="4">
    <source>
        <dbReference type="ARBA" id="ARBA00048009"/>
    </source>
</evidence>
<dbReference type="PANTHER" id="PTHR43296">
    <property type="entry name" value="PEROXISOMAL 2,4-DIENOYL-COA REDUCTASE"/>
    <property type="match status" value="1"/>
</dbReference>
<evidence type="ECO:0000256" key="6">
    <source>
        <dbReference type="SAM" id="MobiDB-lite"/>
    </source>
</evidence>
<comment type="catalytic activity">
    <reaction evidence="4">
        <text>a (2E,4E)-dienoyl-CoA + NADPH + H(+) = a 4,5-saturated-(3E)-enoyl-CoA + NADP(+)</text>
        <dbReference type="Rhea" id="RHEA:45912"/>
        <dbReference type="ChEBI" id="CHEBI:15378"/>
        <dbReference type="ChEBI" id="CHEBI:57783"/>
        <dbReference type="ChEBI" id="CHEBI:58349"/>
        <dbReference type="ChEBI" id="CHEBI:85101"/>
        <dbReference type="ChEBI" id="CHEBI:85493"/>
        <dbReference type="EC" id="1.3.1.124"/>
    </reaction>
</comment>
<dbReference type="InterPro" id="IPR045017">
    <property type="entry name" value="DECR2-like"/>
</dbReference>
<dbReference type="PRINTS" id="PR00081">
    <property type="entry name" value="GDHRDH"/>
</dbReference>
<evidence type="ECO:0000313" key="8">
    <source>
        <dbReference type="EMBL" id="EIE19044.1"/>
    </source>
</evidence>
<dbReference type="InterPro" id="IPR036291">
    <property type="entry name" value="NAD(P)-bd_dom_sf"/>
</dbReference>
<dbReference type="InterPro" id="IPR057326">
    <property type="entry name" value="KR_dom"/>
</dbReference>
<accession>I0YKX5</accession>
<dbReference type="Proteomes" id="UP000007264">
    <property type="component" value="Unassembled WGS sequence"/>
</dbReference>
<dbReference type="Gene3D" id="3.40.50.720">
    <property type="entry name" value="NAD(P)-binding Rossmann-like Domain"/>
    <property type="match status" value="1"/>
</dbReference>
<dbReference type="RefSeq" id="XP_005643588.1">
    <property type="nucleotide sequence ID" value="XM_005643531.1"/>
</dbReference>
<dbReference type="KEGG" id="csl:COCSUDRAFT_19871"/>
<organism evidence="8 9">
    <name type="scientific">Coccomyxa subellipsoidea (strain C-169)</name>
    <name type="common">Green microalga</name>
    <dbReference type="NCBI Taxonomy" id="574566"/>
    <lineage>
        <taxon>Eukaryota</taxon>
        <taxon>Viridiplantae</taxon>
        <taxon>Chlorophyta</taxon>
        <taxon>core chlorophytes</taxon>
        <taxon>Trebouxiophyceae</taxon>
        <taxon>Trebouxiophyceae incertae sedis</taxon>
        <taxon>Coccomyxaceae</taxon>
        <taxon>Coccomyxa</taxon>
        <taxon>Coccomyxa subellipsoidea</taxon>
    </lineage>
</organism>
<proteinExistence type="predicted"/>
<dbReference type="InterPro" id="IPR002347">
    <property type="entry name" value="SDR_fam"/>
</dbReference>
<evidence type="ECO:0000256" key="3">
    <source>
        <dbReference type="ARBA" id="ARBA00026117"/>
    </source>
</evidence>
<dbReference type="EC" id="1.3.1.124" evidence="3"/>
<dbReference type="FunFam" id="3.40.50.720:FF:000084">
    <property type="entry name" value="Short-chain dehydrogenase reductase"/>
    <property type="match status" value="1"/>
</dbReference>
<dbReference type="eggNOG" id="KOG0725">
    <property type="taxonomic scope" value="Eukaryota"/>
</dbReference>
<dbReference type="OrthoDB" id="1393670at2759"/>
<reference evidence="8 9" key="1">
    <citation type="journal article" date="2012" name="Genome Biol.">
        <title>The genome of the polar eukaryotic microalga coccomyxa subellipsoidea reveals traits of cold adaptation.</title>
        <authorList>
            <person name="Blanc G."/>
            <person name="Agarkova I."/>
            <person name="Grimwood J."/>
            <person name="Kuo A."/>
            <person name="Brueggeman A."/>
            <person name="Dunigan D."/>
            <person name="Gurnon J."/>
            <person name="Ladunga I."/>
            <person name="Lindquist E."/>
            <person name="Lucas S."/>
            <person name="Pangilinan J."/>
            <person name="Proschold T."/>
            <person name="Salamov A."/>
            <person name="Schmutz J."/>
            <person name="Weeks D."/>
            <person name="Yamada T."/>
            <person name="Claverie J.M."/>
            <person name="Grigoriev I."/>
            <person name="Van Etten J."/>
            <person name="Lomsadze A."/>
            <person name="Borodovsky M."/>
        </authorList>
    </citation>
    <scope>NUCLEOTIDE SEQUENCE [LARGE SCALE GENOMIC DNA]</scope>
    <source>
        <strain evidence="8 9">C-169</strain>
    </source>
</reference>
<dbReference type="GO" id="GO:0005777">
    <property type="term" value="C:peroxisome"/>
    <property type="evidence" value="ECO:0007669"/>
    <property type="project" value="TreeGrafter"/>
</dbReference>
<sequence length="303" mass="31465">MSLPPPQQSPFRTDILAGQVALITGGGSGIGREITRQLGSLHGAAVAISGRRQQVLNDAVAALQDEGIDAMGLQGDVRKAADCERWVQETTARFGRLDVLINCAAGNFLASAEELTVNGFRTVMEIDAIGTFAVSRAAFPALRARGGSIVNISATLHYGATWWQAHASAAKAAVDSLTRSLAVEWGAFGVRVNGIAPGPTGGTAGVSKLAGVDASEEEVNELVAATIPIGRVGSKWDIAIAAVFLCSSAARHITGDTLVVDGAAWMWRQPAVPREFVSKASRGVEAKSRAVGLSGPGQQRSKL</sequence>
<dbReference type="PANTHER" id="PTHR43296:SF2">
    <property type="entry name" value="PEROXISOMAL 2,4-DIENOYL-COA REDUCTASE [(3E)-ENOYL-COA-PRODUCING]"/>
    <property type="match status" value="1"/>
</dbReference>
<evidence type="ECO:0000313" key="9">
    <source>
        <dbReference type="Proteomes" id="UP000007264"/>
    </source>
</evidence>
<feature type="region of interest" description="Disordered" evidence="6">
    <location>
        <begin position="284"/>
        <end position="303"/>
    </location>
</feature>
<protein>
    <recommendedName>
        <fullName evidence="3">2,4-dienoyl-CoA reductase [(3E)-enoyl-CoA-producing]</fullName>
        <ecNumber evidence="3">1.3.1.124</ecNumber>
    </recommendedName>
</protein>
<dbReference type="GO" id="GO:0008670">
    <property type="term" value="F:2,4-dienoyl-CoA reductase (NADPH) activity"/>
    <property type="evidence" value="ECO:0007669"/>
    <property type="project" value="InterPro"/>
</dbReference>
<dbReference type="Pfam" id="PF13561">
    <property type="entry name" value="adh_short_C2"/>
    <property type="match status" value="1"/>
</dbReference>